<sequence>MPLAVITGVGKIPHRQFTFDTNGKILVVGNQQCLKFWDVDCDDCLWTTPPIDELQDARIIRLSRNGMFLAVLALDKSLKILGNVGGLKIAFANGSAPGQPGQPTMPQSSAAQYVSSARALGVDNVRGTSQHIMPTSRKA</sequence>
<accession>A0A6L2L0S8</accession>
<evidence type="ECO:0000313" key="1">
    <source>
        <dbReference type="EMBL" id="GEU53915.1"/>
    </source>
</evidence>
<reference evidence="1" key="1">
    <citation type="journal article" date="2019" name="Sci. Rep.">
        <title>Draft genome of Tanacetum cinerariifolium, the natural source of mosquito coil.</title>
        <authorList>
            <person name="Yamashiro T."/>
            <person name="Shiraishi A."/>
            <person name="Satake H."/>
            <person name="Nakayama K."/>
        </authorList>
    </citation>
    <scope>NUCLEOTIDE SEQUENCE</scope>
</reference>
<name>A0A6L2L0S8_TANCI</name>
<organism evidence="1">
    <name type="scientific">Tanacetum cinerariifolium</name>
    <name type="common">Dalmatian daisy</name>
    <name type="synonym">Chrysanthemum cinerariifolium</name>
    <dbReference type="NCBI Taxonomy" id="118510"/>
    <lineage>
        <taxon>Eukaryota</taxon>
        <taxon>Viridiplantae</taxon>
        <taxon>Streptophyta</taxon>
        <taxon>Embryophyta</taxon>
        <taxon>Tracheophyta</taxon>
        <taxon>Spermatophyta</taxon>
        <taxon>Magnoliopsida</taxon>
        <taxon>eudicotyledons</taxon>
        <taxon>Gunneridae</taxon>
        <taxon>Pentapetalae</taxon>
        <taxon>asterids</taxon>
        <taxon>campanulids</taxon>
        <taxon>Asterales</taxon>
        <taxon>Asteraceae</taxon>
        <taxon>Asteroideae</taxon>
        <taxon>Anthemideae</taxon>
        <taxon>Anthemidinae</taxon>
        <taxon>Tanacetum</taxon>
    </lineage>
</organism>
<comment type="caution">
    <text evidence="1">The sequence shown here is derived from an EMBL/GenBank/DDBJ whole genome shotgun (WGS) entry which is preliminary data.</text>
</comment>
<proteinExistence type="predicted"/>
<dbReference type="EMBL" id="BKCJ010003248">
    <property type="protein sequence ID" value="GEU53915.1"/>
    <property type="molecule type" value="Genomic_DNA"/>
</dbReference>
<dbReference type="AlphaFoldDB" id="A0A6L2L0S8"/>
<protein>
    <submittedName>
        <fullName evidence="1">Uncharacterized protein</fullName>
    </submittedName>
</protein>
<gene>
    <name evidence="1" type="ORF">Tci_025893</name>
</gene>